<proteinExistence type="predicted"/>
<dbReference type="AlphaFoldDB" id="A0A8J6AK68"/>
<protein>
    <recommendedName>
        <fullName evidence="2">Large ribosomal subunit protein uL23 N-terminal domain-containing protein</fullName>
    </recommendedName>
</protein>
<dbReference type="EMBL" id="JAGFMF010011568">
    <property type="protein sequence ID" value="KAG8520517.1"/>
    <property type="molecule type" value="Genomic_DNA"/>
</dbReference>
<evidence type="ECO:0000313" key="4">
    <source>
        <dbReference type="Proteomes" id="UP000700334"/>
    </source>
</evidence>
<reference evidence="3" key="1">
    <citation type="journal article" date="2021" name="Evol. Appl.">
        <title>The genome of the Pyrenean desman and the effects of bottlenecks and inbreeding on the genomic landscape of an endangered species.</title>
        <authorList>
            <person name="Escoda L."/>
            <person name="Castresana J."/>
        </authorList>
    </citation>
    <scope>NUCLEOTIDE SEQUENCE</scope>
    <source>
        <strain evidence="3">IBE-C5619</strain>
    </source>
</reference>
<evidence type="ECO:0000313" key="3">
    <source>
        <dbReference type="EMBL" id="KAG8520517.1"/>
    </source>
</evidence>
<organism evidence="3 4">
    <name type="scientific">Galemys pyrenaicus</name>
    <name type="common">Iberian desman</name>
    <name type="synonym">Pyrenean desman</name>
    <dbReference type="NCBI Taxonomy" id="202257"/>
    <lineage>
        <taxon>Eukaryota</taxon>
        <taxon>Metazoa</taxon>
        <taxon>Chordata</taxon>
        <taxon>Craniata</taxon>
        <taxon>Vertebrata</taxon>
        <taxon>Euteleostomi</taxon>
        <taxon>Mammalia</taxon>
        <taxon>Eutheria</taxon>
        <taxon>Laurasiatheria</taxon>
        <taxon>Eulipotyphla</taxon>
        <taxon>Talpidae</taxon>
        <taxon>Galemys</taxon>
    </lineage>
</organism>
<name>A0A8J6AK68_GALPY</name>
<gene>
    <name evidence="3" type="ORF">J0S82_019868</name>
</gene>
<sequence length="85" mass="9331">MVPEVKKEAPAPPKMEAKAKALKAKKAVLKGIHNHKKKIHTSPTFQRPMTCNSKGKPNIHRRVLPGETSLTTMLSSSSLLPLNQP</sequence>
<feature type="region of interest" description="Disordered" evidence="1">
    <location>
        <begin position="34"/>
        <end position="61"/>
    </location>
</feature>
<dbReference type="Proteomes" id="UP000700334">
    <property type="component" value="Unassembled WGS sequence"/>
</dbReference>
<accession>A0A8J6AK68</accession>
<feature type="domain" description="Large ribosomal subunit protein uL23 N-terminal" evidence="2">
    <location>
        <begin position="17"/>
        <end position="62"/>
    </location>
</feature>
<comment type="caution">
    <text evidence="3">The sequence shown here is derived from an EMBL/GenBank/DDBJ whole genome shotgun (WGS) entry which is preliminary data.</text>
</comment>
<dbReference type="InterPro" id="IPR005633">
    <property type="entry name" value="Ribosomal_uL23_N"/>
</dbReference>
<evidence type="ECO:0000259" key="2">
    <source>
        <dbReference type="Pfam" id="PF03939"/>
    </source>
</evidence>
<dbReference type="Pfam" id="PF03939">
    <property type="entry name" value="Ribosomal_L23eN"/>
    <property type="match status" value="1"/>
</dbReference>
<evidence type="ECO:0000256" key="1">
    <source>
        <dbReference type="SAM" id="MobiDB-lite"/>
    </source>
</evidence>
<feature type="compositionally biased region" description="Polar residues" evidence="1">
    <location>
        <begin position="41"/>
        <end position="55"/>
    </location>
</feature>
<keyword evidence="4" id="KW-1185">Reference proteome</keyword>